<keyword evidence="5" id="KW-1185">Reference proteome</keyword>
<reference evidence="4 5" key="1">
    <citation type="submission" date="2021-03" db="EMBL/GenBank/DDBJ databases">
        <title>Antimicrobial resistance genes in bacteria isolated from Japanese honey, and their potential for conferring macrolide and lincosamide resistance in the American foulbrood pathogen Paenibacillus larvae.</title>
        <authorList>
            <person name="Okamoto M."/>
            <person name="Kumagai M."/>
            <person name="Kanamori H."/>
            <person name="Takamatsu D."/>
        </authorList>
    </citation>
    <scope>NUCLEOTIDE SEQUENCE [LARGE SCALE GENOMIC DNA]</scope>
    <source>
        <strain evidence="4 5">J34TS1</strain>
    </source>
</reference>
<dbReference type="PANTHER" id="PTHR48267:SF1">
    <property type="entry name" value="BILIRUBIN OXIDASE"/>
    <property type="match status" value="1"/>
</dbReference>
<dbReference type="InterPro" id="IPR011706">
    <property type="entry name" value="Cu-oxidase_C"/>
</dbReference>
<dbReference type="GO" id="GO:0016491">
    <property type="term" value="F:oxidoreductase activity"/>
    <property type="evidence" value="ECO:0007669"/>
    <property type="project" value="InterPro"/>
</dbReference>
<evidence type="ECO:0000313" key="5">
    <source>
        <dbReference type="Proteomes" id="UP000682811"/>
    </source>
</evidence>
<dbReference type="CDD" id="cd13868">
    <property type="entry name" value="CuRO_2_CotA_like"/>
    <property type="match status" value="1"/>
</dbReference>
<protein>
    <recommendedName>
        <fullName evidence="6">Copper oxidase</fullName>
    </recommendedName>
</protein>
<sequence>MLYPNVGNNPDIHPYWVPEFFGNTIVVNGKVWPNLDVERHQYRFRIVNESNARFYNLKLSNNQSFIQIGSDGGYLPKAVELSSLLIAPGERADILVDFSSLVPGTKILLLNDANTPFPGGDAPDINTVGQVMQFTVLDTLPVPPPALPATLNIIPALTPNAPTRILTLNRVQATNDSKQQLLNGQIFMAPTSEFPVVGSTEDWQIANLTPDTHPIHLHLVEFLLISRQSFDTARYLADWTALNGTLPLDHPTIALPVGPYLQGDPVGPDPNESGWKDTVRMNPGEVTTIRVRFAPQDVPVNGVVPGENLFPFDPAFGPGYVWHCHLIEHEDNSMMRPYQVIFGPSQSAMHD</sequence>
<dbReference type="InterPro" id="IPR001117">
    <property type="entry name" value="Cu-oxidase_2nd"/>
</dbReference>
<comment type="caution">
    <text evidence="4">The sequence shown here is derived from an EMBL/GenBank/DDBJ whole genome shotgun (WGS) entry which is preliminary data.</text>
</comment>
<organism evidence="4 5">
    <name type="scientific">Paenibacillus azoreducens</name>
    <dbReference type="NCBI Taxonomy" id="116718"/>
    <lineage>
        <taxon>Bacteria</taxon>
        <taxon>Bacillati</taxon>
        <taxon>Bacillota</taxon>
        <taxon>Bacilli</taxon>
        <taxon>Bacillales</taxon>
        <taxon>Paenibacillaceae</taxon>
        <taxon>Paenibacillus</taxon>
    </lineage>
</organism>
<dbReference type="Pfam" id="PF00394">
    <property type="entry name" value="Cu-oxidase"/>
    <property type="match status" value="1"/>
</dbReference>
<dbReference type="InterPro" id="IPR045087">
    <property type="entry name" value="Cu-oxidase_fam"/>
</dbReference>
<feature type="domain" description="Plastocyanin-like" evidence="2">
    <location>
        <begin position="39"/>
        <end position="99"/>
    </location>
</feature>
<dbReference type="InterPro" id="IPR008972">
    <property type="entry name" value="Cupredoxin"/>
</dbReference>
<comment type="similarity">
    <text evidence="1">Belongs to the multicopper oxidase family.</text>
</comment>
<dbReference type="GO" id="GO:0005507">
    <property type="term" value="F:copper ion binding"/>
    <property type="evidence" value="ECO:0007669"/>
    <property type="project" value="InterPro"/>
</dbReference>
<evidence type="ECO:0008006" key="6">
    <source>
        <dbReference type="Google" id="ProtNLM"/>
    </source>
</evidence>
<evidence type="ECO:0000256" key="1">
    <source>
        <dbReference type="ARBA" id="ARBA00010609"/>
    </source>
</evidence>
<feature type="domain" description="Plastocyanin-like" evidence="3">
    <location>
        <begin position="167"/>
        <end position="340"/>
    </location>
</feature>
<dbReference type="CDD" id="cd13891">
    <property type="entry name" value="CuRO_3_CotA_like"/>
    <property type="match status" value="1"/>
</dbReference>
<evidence type="ECO:0000259" key="3">
    <source>
        <dbReference type="Pfam" id="PF07731"/>
    </source>
</evidence>
<dbReference type="Pfam" id="PF07731">
    <property type="entry name" value="Cu-oxidase_2"/>
    <property type="match status" value="1"/>
</dbReference>
<name>A0A919YB93_9BACL</name>
<proteinExistence type="inferred from homology"/>
<dbReference type="Gene3D" id="2.60.40.420">
    <property type="entry name" value="Cupredoxins - blue copper proteins"/>
    <property type="match status" value="2"/>
</dbReference>
<dbReference type="AlphaFoldDB" id="A0A919YB93"/>
<evidence type="ECO:0000259" key="2">
    <source>
        <dbReference type="Pfam" id="PF00394"/>
    </source>
</evidence>
<dbReference type="Proteomes" id="UP000682811">
    <property type="component" value="Unassembled WGS sequence"/>
</dbReference>
<evidence type="ECO:0000313" key="4">
    <source>
        <dbReference type="EMBL" id="GIO47551.1"/>
    </source>
</evidence>
<gene>
    <name evidence="4" type="ORF">J34TS1_23160</name>
</gene>
<dbReference type="EMBL" id="BORT01000008">
    <property type="protein sequence ID" value="GIO47551.1"/>
    <property type="molecule type" value="Genomic_DNA"/>
</dbReference>
<dbReference type="SUPFAM" id="SSF49503">
    <property type="entry name" value="Cupredoxins"/>
    <property type="match status" value="2"/>
</dbReference>
<accession>A0A919YB93</accession>
<dbReference type="PANTHER" id="PTHR48267">
    <property type="entry name" value="CUPREDOXIN SUPERFAMILY PROTEIN"/>
    <property type="match status" value="1"/>
</dbReference>